<feature type="transmembrane region" description="Helical" evidence="1">
    <location>
        <begin position="48"/>
        <end position="74"/>
    </location>
</feature>
<keyword evidence="1" id="KW-1133">Transmembrane helix</keyword>
<dbReference type="AlphaFoldDB" id="A0A5C5XLX4"/>
<feature type="transmembrane region" description="Helical" evidence="1">
    <location>
        <begin position="6"/>
        <end position="36"/>
    </location>
</feature>
<dbReference type="OrthoDB" id="9809716at2"/>
<dbReference type="Proteomes" id="UP000316095">
    <property type="component" value="Unassembled WGS sequence"/>
</dbReference>
<keyword evidence="1" id="KW-0812">Transmembrane</keyword>
<keyword evidence="3" id="KW-1185">Reference proteome</keyword>
<dbReference type="RefSeq" id="WP_146505196.1">
    <property type="nucleotide sequence ID" value="NZ_SJPG01000001.1"/>
</dbReference>
<proteinExistence type="predicted"/>
<comment type="caution">
    <text evidence="2">The sequence shown here is derived from an EMBL/GenBank/DDBJ whole genome shotgun (WGS) entry which is preliminary data.</text>
</comment>
<name>A0A5C5XLX4_9PLAN</name>
<accession>A0A5C5XLX4</accession>
<evidence type="ECO:0000256" key="1">
    <source>
        <dbReference type="SAM" id="Phobius"/>
    </source>
</evidence>
<sequence>MVQQSFVGWMLSSLGIFSLLIPLSALISLAMILTLLIRSRGSMSAAAIILVVPVPLLLGMIACFQGAIEAFQVIAQSTVSPKPADLADGISTSLMGMMAGLLCAVPGLIVAILGCFYRAMTARPVEVHAEDF</sequence>
<organism evidence="2 3">
    <name type="scientific">Rubinisphaera italica</name>
    <dbReference type="NCBI Taxonomy" id="2527969"/>
    <lineage>
        <taxon>Bacteria</taxon>
        <taxon>Pseudomonadati</taxon>
        <taxon>Planctomycetota</taxon>
        <taxon>Planctomycetia</taxon>
        <taxon>Planctomycetales</taxon>
        <taxon>Planctomycetaceae</taxon>
        <taxon>Rubinisphaera</taxon>
    </lineage>
</organism>
<keyword evidence="1" id="KW-0472">Membrane</keyword>
<evidence type="ECO:0000313" key="2">
    <source>
        <dbReference type="EMBL" id="TWT63451.1"/>
    </source>
</evidence>
<evidence type="ECO:0008006" key="4">
    <source>
        <dbReference type="Google" id="ProtNLM"/>
    </source>
</evidence>
<protein>
    <recommendedName>
        <fullName evidence="4">MotA/TolQ/ExbB proton channel domain-containing protein</fullName>
    </recommendedName>
</protein>
<dbReference type="EMBL" id="SJPG01000001">
    <property type="protein sequence ID" value="TWT63451.1"/>
    <property type="molecule type" value="Genomic_DNA"/>
</dbReference>
<reference evidence="2 3" key="1">
    <citation type="submission" date="2019-02" db="EMBL/GenBank/DDBJ databases">
        <title>Deep-cultivation of Planctomycetes and their phenomic and genomic characterization uncovers novel biology.</title>
        <authorList>
            <person name="Wiegand S."/>
            <person name="Jogler M."/>
            <person name="Boedeker C."/>
            <person name="Pinto D."/>
            <person name="Vollmers J."/>
            <person name="Rivas-Marin E."/>
            <person name="Kohn T."/>
            <person name="Peeters S.H."/>
            <person name="Heuer A."/>
            <person name="Rast P."/>
            <person name="Oberbeckmann S."/>
            <person name="Bunk B."/>
            <person name="Jeske O."/>
            <person name="Meyerdierks A."/>
            <person name="Storesund J.E."/>
            <person name="Kallscheuer N."/>
            <person name="Luecker S."/>
            <person name="Lage O.M."/>
            <person name="Pohl T."/>
            <person name="Merkel B.J."/>
            <person name="Hornburger P."/>
            <person name="Mueller R.-W."/>
            <person name="Bruemmer F."/>
            <person name="Labrenz M."/>
            <person name="Spormann A.M."/>
            <person name="Op Den Camp H."/>
            <person name="Overmann J."/>
            <person name="Amann R."/>
            <person name="Jetten M.S.M."/>
            <person name="Mascher T."/>
            <person name="Medema M.H."/>
            <person name="Devos D.P."/>
            <person name="Kaster A.-K."/>
            <person name="Ovreas L."/>
            <person name="Rohde M."/>
            <person name="Galperin M.Y."/>
            <person name="Jogler C."/>
        </authorList>
    </citation>
    <scope>NUCLEOTIDE SEQUENCE [LARGE SCALE GENOMIC DNA]</scope>
    <source>
        <strain evidence="2 3">Pan54</strain>
    </source>
</reference>
<evidence type="ECO:0000313" key="3">
    <source>
        <dbReference type="Proteomes" id="UP000316095"/>
    </source>
</evidence>
<gene>
    <name evidence="2" type="ORF">Pan54_42040</name>
</gene>
<feature type="transmembrane region" description="Helical" evidence="1">
    <location>
        <begin position="94"/>
        <end position="117"/>
    </location>
</feature>